<organism evidence="1 2">
    <name type="scientific">Flavobacterium zubiriense</name>
    <dbReference type="NCBI Taxonomy" id="3138075"/>
    <lineage>
        <taxon>Bacteria</taxon>
        <taxon>Pseudomonadati</taxon>
        <taxon>Bacteroidota</taxon>
        <taxon>Flavobacteriia</taxon>
        <taxon>Flavobacteriales</taxon>
        <taxon>Flavobacteriaceae</taxon>
        <taxon>Flavobacterium</taxon>
    </lineage>
</organism>
<gene>
    <name evidence="1" type="ORF">AAGV28_04415</name>
</gene>
<evidence type="ECO:0000313" key="2">
    <source>
        <dbReference type="Proteomes" id="UP001574169"/>
    </source>
</evidence>
<sequence length="170" mass="20623">MDKFENYLSLTRDERMQFLKDSITELYPFTDDDIELYNDKLDFNILSYNSRIKWSYLLLEKYRDKWDWNSIEQNDIISRNFNLALLFPDKVTSSLSKCDCFRNLDFCENLDYHCEKFEKPVAIVSRGIIKDLYVYRLMDYLINEKIINDKALLMLYLLDRELDFVGKQDH</sequence>
<name>A0ABV4TC87_9FLAO</name>
<reference evidence="1 2" key="1">
    <citation type="submission" date="2024-04" db="EMBL/GenBank/DDBJ databases">
        <title>New Clade of Flavobacterium.</title>
        <authorList>
            <person name="Matos L."/>
            <person name="Proenca D.N."/>
            <person name="Fransisco R.M."/>
            <person name="Chung A.P."/>
            <person name="Maccario L."/>
            <person name="Sorensen S.J."/>
            <person name="Morais P.V."/>
        </authorList>
    </citation>
    <scope>NUCLEOTIDE SEQUENCE [LARGE SCALE GENOMIC DNA]</scope>
    <source>
        <strain evidence="1 2">FZUC8N2.13</strain>
    </source>
</reference>
<evidence type="ECO:0000313" key="1">
    <source>
        <dbReference type="EMBL" id="MFA9190606.1"/>
    </source>
</evidence>
<dbReference type="RefSeq" id="WP_373405610.1">
    <property type="nucleotide sequence ID" value="NZ_JBCFQL010000003.1"/>
</dbReference>
<accession>A0ABV4TC87</accession>
<proteinExistence type="predicted"/>
<dbReference type="EMBL" id="JBCFQL010000003">
    <property type="protein sequence ID" value="MFA9190606.1"/>
    <property type="molecule type" value="Genomic_DNA"/>
</dbReference>
<dbReference type="Proteomes" id="UP001574169">
    <property type="component" value="Unassembled WGS sequence"/>
</dbReference>
<protein>
    <submittedName>
        <fullName evidence="1">Uncharacterized protein</fullName>
    </submittedName>
</protein>
<keyword evidence="2" id="KW-1185">Reference proteome</keyword>
<comment type="caution">
    <text evidence="1">The sequence shown here is derived from an EMBL/GenBank/DDBJ whole genome shotgun (WGS) entry which is preliminary data.</text>
</comment>